<dbReference type="GO" id="GO:0005524">
    <property type="term" value="F:ATP binding"/>
    <property type="evidence" value="ECO:0007669"/>
    <property type="project" value="UniProtKB-KW"/>
</dbReference>
<sequence length="475" mass="53733">MLDINLFREERGGNPELVRESQRRRYADVSLVDKVLELDAQWREARGNLDTLNMEFNKLNKEIGALRKAKQDASALQERSKEMKLRIKEAEELEKKLSEERDAAIVPIGNLVPDSVPVDDNEDNNAVVKEWGQRRNEEAAPEKMYSHVDLVQLLDIVDLEAGSEVAGNRGYYLKSEGVLLNQALINCALQFGYRRGFKPVHTPFFMQKAIMAECAQLSQFDEELYKVTGEGEDKYLIATSEQTLCALHRKDWFEKGEVRRAGRLPIKYVGYSTCFRKEAGSHGRDTLGIFRVHQFEKVEQFVITSPHDDESWKALEEMIGNAENFYQALGFPYRVVNIVSGALNDAAAKKYDLEAWFPASRTYRELVSCSNCTDYQSRRLEIRLRSAAAPGGEAKKEYVHMLNGTLSATSRTMCCLLENYQTPDGVRVPEVLQPFMMGIDFIPFKKAYDAKGKLVDRPAPAAKPAADQAASMSTS</sequence>
<feature type="binding site" evidence="10">
    <location>
        <begin position="365"/>
        <end position="368"/>
    </location>
    <ligand>
        <name>ATP</name>
        <dbReference type="ChEBI" id="CHEBI:30616"/>
    </ligand>
</feature>
<keyword evidence="7" id="KW-0030">Aminoacyl-tRNA synthetase</keyword>
<evidence type="ECO:0000256" key="10">
    <source>
        <dbReference type="PIRSR" id="PIRSR001529-2"/>
    </source>
</evidence>
<evidence type="ECO:0000256" key="9">
    <source>
        <dbReference type="PIRSR" id="PIRSR001529-1"/>
    </source>
</evidence>
<evidence type="ECO:0000256" key="6">
    <source>
        <dbReference type="ARBA" id="ARBA00022917"/>
    </source>
</evidence>
<organism evidence="13 14">
    <name type="scientific">Chlorella ohadii</name>
    <dbReference type="NCBI Taxonomy" id="2649997"/>
    <lineage>
        <taxon>Eukaryota</taxon>
        <taxon>Viridiplantae</taxon>
        <taxon>Chlorophyta</taxon>
        <taxon>core chlorophytes</taxon>
        <taxon>Trebouxiophyceae</taxon>
        <taxon>Chlorellales</taxon>
        <taxon>Chlorellaceae</taxon>
        <taxon>Chlorella clade</taxon>
        <taxon>Chlorella</taxon>
    </lineage>
</organism>
<dbReference type="Pfam" id="PF02403">
    <property type="entry name" value="Seryl_tRNA_N"/>
    <property type="match status" value="1"/>
</dbReference>
<evidence type="ECO:0000256" key="11">
    <source>
        <dbReference type="SAM" id="Coils"/>
    </source>
</evidence>
<dbReference type="SUPFAM" id="SSF46589">
    <property type="entry name" value="tRNA-binding arm"/>
    <property type="match status" value="1"/>
</dbReference>
<dbReference type="PIRSF" id="PIRSF001529">
    <property type="entry name" value="Ser-tRNA-synth_IIa"/>
    <property type="match status" value="1"/>
</dbReference>
<dbReference type="NCBIfam" id="TIGR00414">
    <property type="entry name" value="serS"/>
    <property type="match status" value="1"/>
</dbReference>
<evidence type="ECO:0000313" key="14">
    <source>
        <dbReference type="Proteomes" id="UP001205105"/>
    </source>
</evidence>
<comment type="similarity">
    <text evidence="1">Belongs to the class-II aminoacyl-tRNA synthetase family. Type-1 seryl-tRNA synthetase subfamily.</text>
</comment>
<feature type="domain" description="Aminoacyl-transfer RNA synthetases class-II family profile" evidence="12">
    <location>
        <begin position="145"/>
        <end position="429"/>
    </location>
</feature>
<feature type="binding site" evidence="10">
    <location>
        <begin position="292"/>
        <end position="295"/>
    </location>
    <ligand>
        <name>ATP</name>
        <dbReference type="ChEBI" id="CHEBI:30616"/>
    </ligand>
</feature>
<name>A0AAD5DH39_9CHLO</name>
<protein>
    <recommendedName>
        <fullName evidence="2">serine--tRNA ligase</fullName>
        <ecNumber evidence="2">6.1.1.11</ecNumber>
    </recommendedName>
    <alternativeName>
        <fullName evidence="8">Seryl-tRNA synthetase</fullName>
    </alternativeName>
</protein>
<feature type="binding site" evidence="10">
    <location>
        <begin position="276"/>
        <end position="278"/>
    </location>
    <ligand>
        <name>ATP</name>
        <dbReference type="ChEBI" id="CHEBI:30616"/>
    </ligand>
</feature>
<dbReference type="Gene3D" id="1.10.287.40">
    <property type="entry name" value="Serine-tRNA synthetase, tRNA binding domain"/>
    <property type="match status" value="1"/>
</dbReference>
<evidence type="ECO:0000313" key="13">
    <source>
        <dbReference type="EMBL" id="KAI7836726.1"/>
    </source>
</evidence>
<feature type="binding site" evidence="9">
    <location>
        <position position="403"/>
    </location>
    <ligand>
        <name>L-serine</name>
        <dbReference type="ChEBI" id="CHEBI:33384"/>
    </ligand>
</feature>
<dbReference type="PRINTS" id="PR00981">
    <property type="entry name" value="TRNASYNTHSER"/>
</dbReference>
<dbReference type="Gene3D" id="3.30.930.10">
    <property type="entry name" value="Bira Bifunctional Protein, Domain 2"/>
    <property type="match status" value="1"/>
</dbReference>
<feature type="site" description="Important for serine binding" evidence="9">
    <location>
        <position position="405"/>
    </location>
</feature>
<dbReference type="GO" id="GO:0006434">
    <property type="term" value="P:seryl-tRNA aminoacylation"/>
    <property type="evidence" value="ECO:0007669"/>
    <property type="project" value="InterPro"/>
</dbReference>
<dbReference type="Proteomes" id="UP001205105">
    <property type="component" value="Unassembled WGS sequence"/>
</dbReference>
<evidence type="ECO:0000256" key="8">
    <source>
        <dbReference type="ARBA" id="ARBA00031113"/>
    </source>
</evidence>
<dbReference type="InterPro" id="IPR042103">
    <property type="entry name" value="SerRS_1_N_sf"/>
</dbReference>
<keyword evidence="4" id="KW-0547">Nucleotide-binding</keyword>
<dbReference type="EC" id="6.1.1.11" evidence="2"/>
<accession>A0AAD5DH39</accession>
<feature type="coiled-coil region" evidence="11">
    <location>
        <begin position="49"/>
        <end position="103"/>
    </location>
</feature>
<dbReference type="InterPro" id="IPR002314">
    <property type="entry name" value="aa-tRNA-synt_IIb"/>
</dbReference>
<keyword evidence="3" id="KW-0436">Ligase</keyword>
<dbReference type="InterPro" id="IPR015866">
    <property type="entry name" value="Ser-tRNA-synth_1_N"/>
</dbReference>
<feature type="binding site" evidence="9">
    <location>
        <position position="239"/>
    </location>
    <ligand>
        <name>L-serine</name>
        <dbReference type="ChEBI" id="CHEBI:33384"/>
    </ligand>
</feature>
<feature type="binding site" evidence="9">
    <location>
        <position position="276"/>
    </location>
    <ligand>
        <name>L-serine</name>
        <dbReference type="ChEBI" id="CHEBI:33384"/>
    </ligand>
</feature>
<dbReference type="InterPro" id="IPR002317">
    <property type="entry name" value="Ser-tRNA-ligase_type_1"/>
</dbReference>
<dbReference type="FunFam" id="3.30.930.10:FF:000026">
    <property type="entry name" value="Seryl-tRNA synthetase, cytoplasmic"/>
    <property type="match status" value="1"/>
</dbReference>
<reference evidence="13" key="1">
    <citation type="submission" date="2020-11" db="EMBL/GenBank/DDBJ databases">
        <title>Chlorella ohadii genome sequencing and assembly.</title>
        <authorList>
            <person name="Murik O."/>
            <person name="Treves H."/>
            <person name="Kedem I."/>
            <person name="Shotland Y."/>
            <person name="Kaplan A."/>
        </authorList>
    </citation>
    <scope>NUCLEOTIDE SEQUENCE</scope>
    <source>
        <strain evidence="13">1</strain>
    </source>
</reference>
<dbReference type="InterPro" id="IPR045864">
    <property type="entry name" value="aa-tRNA-synth_II/BPL/LPL"/>
</dbReference>
<evidence type="ECO:0000256" key="3">
    <source>
        <dbReference type="ARBA" id="ARBA00022598"/>
    </source>
</evidence>
<keyword evidence="5 10" id="KW-0067">ATP-binding</keyword>
<evidence type="ECO:0000256" key="7">
    <source>
        <dbReference type="ARBA" id="ARBA00023146"/>
    </source>
</evidence>
<dbReference type="EMBL" id="JADXDR010000178">
    <property type="protein sequence ID" value="KAI7836726.1"/>
    <property type="molecule type" value="Genomic_DNA"/>
</dbReference>
<gene>
    <name evidence="13" type="ORF">COHA_009424</name>
</gene>
<dbReference type="AlphaFoldDB" id="A0AAD5DH39"/>
<comment type="caution">
    <text evidence="13">The sequence shown here is derived from an EMBL/GenBank/DDBJ whole genome shotgun (WGS) entry which is preliminary data.</text>
</comment>
<dbReference type="InterPro" id="IPR006195">
    <property type="entry name" value="aa-tRNA-synth_II"/>
</dbReference>
<dbReference type="PROSITE" id="PS50862">
    <property type="entry name" value="AA_TRNA_LIGASE_II"/>
    <property type="match status" value="1"/>
</dbReference>
<evidence type="ECO:0000256" key="4">
    <source>
        <dbReference type="ARBA" id="ARBA00022741"/>
    </source>
</evidence>
<keyword evidence="14" id="KW-1185">Reference proteome</keyword>
<keyword evidence="6" id="KW-0648">Protein biosynthesis</keyword>
<dbReference type="InterPro" id="IPR033729">
    <property type="entry name" value="SerRS_core"/>
</dbReference>
<keyword evidence="11" id="KW-0175">Coiled coil</keyword>
<dbReference type="GO" id="GO:0004828">
    <property type="term" value="F:serine-tRNA ligase activity"/>
    <property type="evidence" value="ECO:0007669"/>
    <property type="project" value="UniProtKB-EC"/>
</dbReference>
<evidence type="ECO:0000256" key="1">
    <source>
        <dbReference type="ARBA" id="ARBA00010728"/>
    </source>
</evidence>
<evidence type="ECO:0000256" key="5">
    <source>
        <dbReference type="ARBA" id="ARBA00022840"/>
    </source>
</evidence>
<evidence type="ECO:0000259" key="12">
    <source>
        <dbReference type="PROSITE" id="PS50862"/>
    </source>
</evidence>
<dbReference type="CDD" id="cd00770">
    <property type="entry name" value="SerRS_core"/>
    <property type="match status" value="1"/>
</dbReference>
<proteinExistence type="inferred from homology"/>
<feature type="binding site" evidence="9">
    <location>
        <position position="299"/>
    </location>
    <ligand>
        <name>L-serine</name>
        <dbReference type="ChEBI" id="CHEBI:33384"/>
    </ligand>
</feature>
<dbReference type="PANTHER" id="PTHR11778">
    <property type="entry name" value="SERYL-TRNA SYNTHETASE"/>
    <property type="match status" value="1"/>
</dbReference>
<evidence type="ECO:0000256" key="2">
    <source>
        <dbReference type="ARBA" id="ARBA00012840"/>
    </source>
</evidence>
<dbReference type="Pfam" id="PF00587">
    <property type="entry name" value="tRNA-synt_2b"/>
    <property type="match status" value="1"/>
</dbReference>
<dbReference type="SUPFAM" id="SSF55681">
    <property type="entry name" value="Class II aaRS and biotin synthetases"/>
    <property type="match status" value="1"/>
</dbReference>
<dbReference type="InterPro" id="IPR010978">
    <property type="entry name" value="tRNA-bd_arm"/>
</dbReference>